<organism evidence="1 2">
    <name type="scientific">Dreissena polymorpha</name>
    <name type="common">Zebra mussel</name>
    <name type="synonym">Mytilus polymorpha</name>
    <dbReference type="NCBI Taxonomy" id="45954"/>
    <lineage>
        <taxon>Eukaryota</taxon>
        <taxon>Metazoa</taxon>
        <taxon>Spiralia</taxon>
        <taxon>Lophotrochozoa</taxon>
        <taxon>Mollusca</taxon>
        <taxon>Bivalvia</taxon>
        <taxon>Autobranchia</taxon>
        <taxon>Heteroconchia</taxon>
        <taxon>Euheterodonta</taxon>
        <taxon>Imparidentia</taxon>
        <taxon>Neoheterodontei</taxon>
        <taxon>Myida</taxon>
        <taxon>Dreissenoidea</taxon>
        <taxon>Dreissenidae</taxon>
        <taxon>Dreissena</taxon>
    </lineage>
</organism>
<dbReference type="Proteomes" id="UP000828390">
    <property type="component" value="Unassembled WGS sequence"/>
</dbReference>
<keyword evidence="2" id="KW-1185">Reference proteome</keyword>
<dbReference type="EMBL" id="JAIWYP010000001">
    <property type="protein sequence ID" value="KAH3897118.1"/>
    <property type="molecule type" value="Genomic_DNA"/>
</dbReference>
<comment type="caution">
    <text evidence="1">The sequence shown here is derived from an EMBL/GenBank/DDBJ whole genome shotgun (WGS) entry which is preliminary data.</text>
</comment>
<reference evidence="1" key="1">
    <citation type="journal article" date="2019" name="bioRxiv">
        <title>The Genome of the Zebra Mussel, Dreissena polymorpha: A Resource for Invasive Species Research.</title>
        <authorList>
            <person name="McCartney M.A."/>
            <person name="Auch B."/>
            <person name="Kono T."/>
            <person name="Mallez S."/>
            <person name="Zhang Y."/>
            <person name="Obille A."/>
            <person name="Becker A."/>
            <person name="Abrahante J.E."/>
            <person name="Garbe J."/>
            <person name="Badalamenti J.P."/>
            <person name="Herman A."/>
            <person name="Mangelson H."/>
            <person name="Liachko I."/>
            <person name="Sullivan S."/>
            <person name="Sone E.D."/>
            <person name="Koren S."/>
            <person name="Silverstein K.A.T."/>
            <person name="Beckman K.B."/>
            <person name="Gohl D.M."/>
        </authorList>
    </citation>
    <scope>NUCLEOTIDE SEQUENCE</scope>
    <source>
        <strain evidence="1">Duluth1</strain>
        <tissue evidence="1">Whole animal</tissue>
    </source>
</reference>
<sequence length="83" mass="8873">MRIVKVHSAVKPFEGFTAAYCTVCTPHGNSKELLRKLLVTTTSNPCGSRKTGTPHVCTLVIFDTNTSRSTGQPCMTGGCISVQ</sequence>
<reference evidence="1" key="2">
    <citation type="submission" date="2020-11" db="EMBL/GenBank/DDBJ databases">
        <authorList>
            <person name="McCartney M.A."/>
            <person name="Auch B."/>
            <person name="Kono T."/>
            <person name="Mallez S."/>
            <person name="Becker A."/>
            <person name="Gohl D.M."/>
            <person name="Silverstein K.A.T."/>
            <person name="Koren S."/>
            <person name="Bechman K.B."/>
            <person name="Herman A."/>
            <person name="Abrahante J.E."/>
            <person name="Garbe J."/>
        </authorList>
    </citation>
    <scope>NUCLEOTIDE SEQUENCE</scope>
    <source>
        <strain evidence="1">Duluth1</strain>
        <tissue evidence="1">Whole animal</tissue>
    </source>
</reference>
<proteinExistence type="predicted"/>
<dbReference type="AlphaFoldDB" id="A0A9D4SAX5"/>
<gene>
    <name evidence="1" type="ORF">DPMN_021303</name>
</gene>
<evidence type="ECO:0000313" key="2">
    <source>
        <dbReference type="Proteomes" id="UP000828390"/>
    </source>
</evidence>
<name>A0A9D4SAX5_DREPO</name>
<accession>A0A9D4SAX5</accession>
<evidence type="ECO:0000313" key="1">
    <source>
        <dbReference type="EMBL" id="KAH3897118.1"/>
    </source>
</evidence>
<protein>
    <submittedName>
        <fullName evidence="1">Uncharacterized protein</fullName>
    </submittedName>
</protein>